<sequence>MERSDLELVLAVRDHGSLAAAALSLDIAPPAVTKRLAALEASLGQKLFQRTTRRVSPTAEGETVCDRAIVLLQGFRDLEAELQERQKEPTGKIRLAATFGFGRLWLGPALARFQERYPKLEVQLQLTEQLPDLAAEGFDGAVWLWSLRGSQAAQWVSRRLARNQRVLVASPAYLKAHGEPQDVQALQQHACLIARENSNAAGQPFNVWQLKREKDKRDTERSEARVRVNGPLTSNSGELVRDWCLDGRGIMLRSLWDIAPQLASGELVRVLPSWSMPDADIHWLAPYRADAPRRIRLLIDFLLSQFTGEPWKVNRPSASAGRRALPGSHPAPSAPSRSRSRS</sequence>
<evidence type="ECO:0000256" key="1">
    <source>
        <dbReference type="ARBA" id="ARBA00009437"/>
    </source>
</evidence>
<protein>
    <submittedName>
        <fullName evidence="7">LysR family transcriptional regulator</fullName>
    </submittedName>
</protein>
<evidence type="ECO:0000313" key="7">
    <source>
        <dbReference type="EMBL" id="MFC6283820.1"/>
    </source>
</evidence>
<dbReference type="EMBL" id="JBHSRS010000084">
    <property type="protein sequence ID" value="MFC6283820.1"/>
    <property type="molecule type" value="Genomic_DNA"/>
</dbReference>
<dbReference type="InterPro" id="IPR036390">
    <property type="entry name" value="WH_DNA-bd_sf"/>
</dbReference>
<dbReference type="Proteomes" id="UP001596270">
    <property type="component" value="Unassembled WGS sequence"/>
</dbReference>
<keyword evidence="3" id="KW-0238">DNA-binding</keyword>
<dbReference type="PROSITE" id="PS50931">
    <property type="entry name" value="HTH_LYSR"/>
    <property type="match status" value="1"/>
</dbReference>
<dbReference type="PANTHER" id="PTHR30537">
    <property type="entry name" value="HTH-TYPE TRANSCRIPTIONAL REGULATOR"/>
    <property type="match status" value="1"/>
</dbReference>
<keyword evidence="4" id="KW-0804">Transcription</keyword>
<dbReference type="SUPFAM" id="SSF53850">
    <property type="entry name" value="Periplasmic binding protein-like II"/>
    <property type="match status" value="1"/>
</dbReference>
<gene>
    <name evidence="7" type="ORF">ACFQND_21545</name>
</gene>
<accession>A0ABW1U3W0</accession>
<evidence type="ECO:0000256" key="3">
    <source>
        <dbReference type="ARBA" id="ARBA00023125"/>
    </source>
</evidence>
<keyword evidence="2" id="KW-0805">Transcription regulation</keyword>
<dbReference type="Pfam" id="PF00126">
    <property type="entry name" value="HTH_1"/>
    <property type="match status" value="1"/>
</dbReference>
<dbReference type="SUPFAM" id="SSF46785">
    <property type="entry name" value="Winged helix' DNA-binding domain"/>
    <property type="match status" value="1"/>
</dbReference>
<reference evidence="8" key="1">
    <citation type="journal article" date="2019" name="Int. J. Syst. Evol. Microbiol.">
        <title>The Global Catalogue of Microorganisms (GCM) 10K type strain sequencing project: providing services to taxonomists for standard genome sequencing and annotation.</title>
        <authorList>
            <consortium name="The Broad Institute Genomics Platform"/>
            <consortium name="The Broad Institute Genome Sequencing Center for Infectious Disease"/>
            <person name="Wu L."/>
            <person name="Ma J."/>
        </authorList>
    </citation>
    <scope>NUCLEOTIDE SEQUENCE [LARGE SCALE GENOMIC DNA]</scope>
    <source>
        <strain evidence="8">CCUG 39402</strain>
    </source>
</reference>
<dbReference type="PANTHER" id="PTHR30537:SF5">
    <property type="entry name" value="HTH-TYPE TRANSCRIPTIONAL ACTIVATOR TTDR-RELATED"/>
    <property type="match status" value="1"/>
</dbReference>
<feature type="compositionally biased region" description="Low complexity" evidence="5">
    <location>
        <begin position="330"/>
        <end position="342"/>
    </location>
</feature>
<evidence type="ECO:0000256" key="4">
    <source>
        <dbReference type="ARBA" id="ARBA00023163"/>
    </source>
</evidence>
<evidence type="ECO:0000259" key="6">
    <source>
        <dbReference type="PROSITE" id="PS50931"/>
    </source>
</evidence>
<dbReference type="Pfam" id="PF03466">
    <property type="entry name" value="LysR_substrate"/>
    <property type="match status" value="1"/>
</dbReference>
<evidence type="ECO:0000256" key="2">
    <source>
        <dbReference type="ARBA" id="ARBA00023015"/>
    </source>
</evidence>
<feature type="domain" description="HTH lysR-type" evidence="6">
    <location>
        <begin position="1"/>
        <end position="58"/>
    </location>
</feature>
<comment type="similarity">
    <text evidence="1">Belongs to the LysR transcriptional regulatory family.</text>
</comment>
<organism evidence="7 8">
    <name type="scientific">Polaromonas aquatica</name>
    <dbReference type="NCBI Taxonomy" id="332657"/>
    <lineage>
        <taxon>Bacteria</taxon>
        <taxon>Pseudomonadati</taxon>
        <taxon>Pseudomonadota</taxon>
        <taxon>Betaproteobacteria</taxon>
        <taxon>Burkholderiales</taxon>
        <taxon>Comamonadaceae</taxon>
        <taxon>Polaromonas</taxon>
    </lineage>
</organism>
<dbReference type="Gene3D" id="3.40.190.290">
    <property type="match status" value="1"/>
</dbReference>
<dbReference type="InterPro" id="IPR000847">
    <property type="entry name" value="LysR_HTH_N"/>
</dbReference>
<comment type="caution">
    <text evidence="7">The sequence shown here is derived from an EMBL/GenBank/DDBJ whole genome shotgun (WGS) entry which is preliminary data.</text>
</comment>
<dbReference type="InterPro" id="IPR036388">
    <property type="entry name" value="WH-like_DNA-bd_sf"/>
</dbReference>
<name>A0ABW1U3W0_9BURK</name>
<evidence type="ECO:0000313" key="8">
    <source>
        <dbReference type="Proteomes" id="UP001596270"/>
    </source>
</evidence>
<dbReference type="InterPro" id="IPR005119">
    <property type="entry name" value="LysR_subst-bd"/>
</dbReference>
<dbReference type="InterPro" id="IPR058163">
    <property type="entry name" value="LysR-type_TF_proteobact-type"/>
</dbReference>
<dbReference type="RefSeq" id="WP_371439595.1">
    <property type="nucleotide sequence ID" value="NZ_JBHSRS010000084.1"/>
</dbReference>
<keyword evidence="8" id="KW-1185">Reference proteome</keyword>
<proteinExistence type="inferred from homology"/>
<feature type="region of interest" description="Disordered" evidence="5">
    <location>
        <begin position="314"/>
        <end position="342"/>
    </location>
</feature>
<evidence type="ECO:0000256" key="5">
    <source>
        <dbReference type="SAM" id="MobiDB-lite"/>
    </source>
</evidence>
<dbReference type="Gene3D" id="1.10.10.10">
    <property type="entry name" value="Winged helix-like DNA-binding domain superfamily/Winged helix DNA-binding domain"/>
    <property type="match status" value="1"/>
</dbReference>